<dbReference type="Gene3D" id="3.40.50.150">
    <property type="entry name" value="Vaccinia Virus protein VP39"/>
    <property type="match status" value="1"/>
</dbReference>
<dbReference type="GO" id="GO:0032259">
    <property type="term" value="P:methylation"/>
    <property type="evidence" value="ECO:0007669"/>
    <property type="project" value="UniProtKB-KW"/>
</dbReference>
<dbReference type="PANTHER" id="PTHR43712:SF1">
    <property type="entry name" value="HYPOTHETICAL O-METHYLTRANSFERASE (EUROFUNG)-RELATED"/>
    <property type="match status" value="1"/>
</dbReference>
<keyword evidence="1" id="KW-0489">Methyltransferase</keyword>
<dbReference type="EMBL" id="VFLP01000071">
    <property type="protein sequence ID" value="TRX89195.1"/>
    <property type="molecule type" value="Genomic_DNA"/>
</dbReference>
<dbReference type="OrthoDB" id="3340390at2759"/>
<dbReference type="SUPFAM" id="SSF53335">
    <property type="entry name" value="S-adenosyl-L-methionine-dependent methyltransferases"/>
    <property type="match status" value="1"/>
</dbReference>
<feature type="region of interest" description="Disordered" evidence="4">
    <location>
        <begin position="25"/>
        <end position="44"/>
    </location>
</feature>
<keyword evidence="3" id="KW-0949">S-adenosyl-L-methionine</keyword>
<dbReference type="Proteomes" id="UP000319160">
    <property type="component" value="Unassembled WGS sequence"/>
</dbReference>
<accession>A0A553HML0</accession>
<evidence type="ECO:0000313" key="6">
    <source>
        <dbReference type="EMBL" id="TRX89195.1"/>
    </source>
</evidence>
<dbReference type="PANTHER" id="PTHR43712">
    <property type="entry name" value="PUTATIVE (AFU_ORTHOLOGUE AFUA_4G14580)-RELATED"/>
    <property type="match status" value="1"/>
</dbReference>
<feature type="domain" description="O-methyltransferase C-terminal" evidence="5">
    <location>
        <begin position="246"/>
        <end position="393"/>
    </location>
</feature>
<reference evidence="7" key="1">
    <citation type="submission" date="2019-06" db="EMBL/GenBank/DDBJ databases">
        <title>Draft genome sequence of the griseofulvin-producing fungus Xylaria cubensis strain G536.</title>
        <authorList>
            <person name="Mead M.E."/>
            <person name="Raja H.A."/>
            <person name="Steenwyk J.L."/>
            <person name="Knowles S.L."/>
            <person name="Oberlies N.H."/>
            <person name="Rokas A."/>
        </authorList>
    </citation>
    <scope>NUCLEOTIDE SEQUENCE [LARGE SCALE GENOMIC DNA]</scope>
    <source>
        <strain evidence="7">G536</strain>
    </source>
</reference>
<gene>
    <name evidence="6" type="ORF">FHL15_009893</name>
</gene>
<proteinExistence type="predicted"/>
<dbReference type="AlphaFoldDB" id="A0A553HML0"/>
<dbReference type="GO" id="GO:0008171">
    <property type="term" value="F:O-methyltransferase activity"/>
    <property type="evidence" value="ECO:0007669"/>
    <property type="project" value="InterPro"/>
</dbReference>
<evidence type="ECO:0000256" key="3">
    <source>
        <dbReference type="ARBA" id="ARBA00022691"/>
    </source>
</evidence>
<protein>
    <recommendedName>
        <fullName evidence="5">O-methyltransferase C-terminal domain-containing protein</fullName>
    </recommendedName>
</protein>
<organism evidence="6 7">
    <name type="scientific">Xylaria flabelliformis</name>
    <dbReference type="NCBI Taxonomy" id="2512241"/>
    <lineage>
        <taxon>Eukaryota</taxon>
        <taxon>Fungi</taxon>
        <taxon>Dikarya</taxon>
        <taxon>Ascomycota</taxon>
        <taxon>Pezizomycotina</taxon>
        <taxon>Sordariomycetes</taxon>
        <taxon>Xylariomycetidae</taxon>
        <taxon>Xylariales</taxon>
        <taxon>Xylariaceae</taxon>
        <taxon>Xylaria</taxon>
    </lineage>
</organism>
<dbReference type="Pfam" id="PF00891">
    <property type="entry name" value="Methyltransf_2"/>
    <property type="match status" value="1"/>
</dbReference>
<dbReference type="PROSITE" id="PS51683">
    <property type="entry name" value="SAM_OMT_II"/>
    <property type="match status" value="1"/>
</dbReference>
<comment type="caution">
    <text evidence="6">The sequence shown here is derived from an EMBL/GenBank/DDBJ whole genome shotgun (WGS) entry which is preliminary data.</text>
</comment>
<sequence>MLRRFVWIKYMNDLPKQEIEKHKSYIGVCPNGPPPPPSSPVSSPRSSIQLSYNCSIVLTSTTAPLLLLRNFYLSKFSDLTTNDSNVMSGFSKYSEDFMTAARSVLASNDEAACKQMLNTAMKVTAMLEAPLDTVWRMIMSGDTNSCKVLSDGGISIITLMRFSAATRSLANVPFYHEKTSFEHVEGAPGPFQDAHNTQDNMFPWLIKDPPMMGNFNAFMTGQRADRKQWFDFFDVDAILLNGAKEHSDAALLIDIGGGEGVDIAEFHRRYPDAPGKLILQDLPPVIDTIQDLLPKIERQKYDFFKEQPIKGARCYYFRSIFHDWPDADCIKILKNTSMAMTPGYSKLLMSEFVLPASNTPLCPALLDVNMMAVLDGMERTEAQFGALLDAAGLKVVKFWSIAPEVEGLVEAVLKDKICPYSCST</sequence>
<evidence type="ECO:0000256" key="1">
    <source>
        <dbReference type="ARBA" id="ARBA00022603"/>
    </source>
</evidence>
<dbReference type="InterPro" id="IPR001077">
    <property type="entry name" value="COMT_C"/>
</dbReference>
<evidence type="ECO:0000256" key="4">
    <source>
        <dbReference type="SAM" id="MobiDB-lite"/>
    </source>
</evidence>
<dbReference type="InterPro" id="IPR029063">
    <property type="entry name" value="SAM-dependent_MTases_sf"/>
</dbReference>
<keyword evidence="7" id="KW-1185">Reference proteome</keyword>
<name>A0A553HML0_9PEZI</name>
<evidence type="ECO:0000259" key="5">
    <source>
        <dbReference type="Pfam" id="PF00891"/>
    </source>
</evidence>
<evidence type="ECO:0000313" key="7">
    <source>
        <dbReference type="Proteomes" id="UP000319160"/>
    </source>
</evidence>
<keyword evidence="2" id="KW-0808">Transferase</keyword>
<evidence type="ECO:0000256" key="2">
    <source>
        <dbReference type="ARBA" id="ARBA00022679"/>
    </source>
</evidence>
<dbReference type="InterPro" id="IPR016461">
    <property type="entry name" value="COMT-like"/>
</dbReference>